<reference evidence="2" key="1">
    <citation type="submission" date="2019-04" db="EMBL/GenBank/DDBJ databases">
        <authorList>
            <consortium name="Pathogen Informatics"/>
        </authorList>
    </citation>
    <scope>NUCLEOTIDE SEQUENCE</scope>
    <source>
        <strain evidence="2">GPSC13</strain>
    </source>
</reference>
<proteinExistence type="predicted"/>
<dbReference type="EC" id="4.2.2.1" evidence="2"/>
<evidence type="ECO:0000259" key="1">
    <source>
        <dbReference type="Pfam" id="PF08124"/>
    </source>
</evidence>
<organism evidence="2">
    <name type="scientific">Streptococcus pneumoniae</name>
    <dbReference type="NCBI Taxonomy" id="1313"/>
    <lineage>
        <taxon>Bacteria</taxon>
        <taxon>Bacillati</taxon>
        <taxon>Bacillota</taxon>
        <taxon>Bacilli</taxon>
        <taxon>Lactobacillales</taxon>
        <taxon>Streptococcaceae</taxon>
        <taxon>Streptococcus</taxon>
    </lineage>
</organism>
<dbReference type="PANTHER" id="PTHR38481:SF1">
    <property type="entry name" value="HYALURONATE LYASE"/>
    <property type="match status" value="1"/>
</dbReference>
<dbReference type="PANTHER" id="PTHR38481">
    <property type="entry name" value="HYALURONATE LYASE"/>
    <property type="match status" value="1"/>
</dbReference>
<evidence type="ECO:0000313" key="2">
    <source>
        <dbReference type="EMBL" id="VNQ63061.1"/>
    </source>
</evidence>
<dbReference type="GO" id="GO:0030340">
    <property type="term" value="F:hyaluronate lyase activity"/>
    <property type="evidence" value="ECO:0007669"/>
    <property type="project" value="UniProtKB-EC"/>
</dbReference>
<dbReference type="Gene3D" id="1.50.10.100">
    <property type="entry name" value="Chondroitin AC/alginate lyase"/>
    <property type="match status" value="1"/>
</dbReference>
<keyword evidence="2" id="KW-0456">Lyase</keyword>
<dbReference type="EMBL" id="CAATIM010000003">
    <property type="protein sequence ID" value="VNQ63061.1"/>
    <property type="molecule type" value="Genomic_DNA"/>
</dbReference>
<name>A0A4H5A742_STREE</name>
<dbReference type="SUPFAM" id="SSF48230">
    <property type="entry name" value="Chondroitin AC/alginate lyase"/>
    <property type="match status" value="1"/>
</dbReference>
<gene>
    <name evidence="2" type="primary">hysA_2</name>
    <name evidence="2" type="ORF">SAMEA2796750_00789</name>
</gene>
<dbReference type="InterPro" id="IPR012970">
    <property type="entry name" value="Lyase_8_alpha_N"/>
</dbReference>
<sequence length="111" mass="13148">MTNPSSRYYQDETVIRTVRDSMEWMHKHVYSSEKSIVGNWRDYEIGIPRAINNTLSLMKEYFSDEETKKYTDVIEKFAPDPEYFRKTTEVPRWKLSGYGNGKSNSWFTAQG</sequence>
<dbReference type="Pfam" id="PF08124">
    <property type="entry name" value="Lyase_8_N"/>
    <property type="match status" value="1"/>
</dbReference>
<dbReference type="InterPro" id="IPR008929">
    <property type="entry name" value="Chondroitin_lyas"/>
</dbReference>
<dbReference type="InterPro" id="IPR038970">
    <property type="entry name" value="Lyase_8"/>
</dbReference>
<dbReference type="AlphaFoldDB" id="A0A4H5A742"/>
<feature type="domain" description="Polysaccharide lyase 8 N-terminal alpha-helical" evidence="1">
    <location>
        <begin position="2"/>
        <end position="97"/>
    </location>
</feature>
<accession>A0A4H5A742</accession>
<protein>
    <submittedName>
        <fullName evidence="2">Hyaluronate lyase</fullName>
        <ecNumber evidence="2">4.2.2.1</ecNumber>
    </submittedName>
</protein>